<dbReference type="PIRSF" id="PIRSF001365">
    <property type="entry name" value="DHDPS"/>
    <property type="match status" value="1"/>
</dbReference>
<dbReference type="CDD" id="cd00408">
    <property type="entry name" value="DHDPS-like"/>
    <property type="match status" value="1"/>
</dbReference>
<dbReference type="GO" id="GO:0008840">
    <property type="term" value="F:4-hydroxy-tetrahydrodipicolinate synthase activity"/>
    <property type="evidence" value="ECO:0007669"/>
    <property type="project" value="TreeGrafter"/>
</dbReference>
<dbReference type="PROSITE" id="PS00666">
    <property type="entry name" value="DHDPS_2"/>
    <property type="match status" value="1"/>
</dbReference>
<proteinExistence type="inferred from homology"/>
<evidence type="ECO:0000313" key="8">
    <source>
        <dbReference type="Proteomes" id="UP000185696"/>
    </source>
</evidence>
<comment type="caution">
    <text evidence="7">The sequence shown here is derived from an EMBL/GenBank/DDBJ whole genome shotgun (WGS) entry which is preliminary data.</text>
</comment>
<dbReference type="AlphaFoldDB" id="A0A7Z0WM36"/>
<dbReference type="PANTHER" id="PTHR12128:SF66">
    <property type="entry name" value="4-HYDROXY-2-OXOGLUTARATE ALDOLASE, MITOCHONDRIAL"/>
    <property type="match status" value="1"/>
</dbReference>
<evidence type="ECO:0000256" key="1">
    <source>
        <dbReference type="ARBA" id="ARBA00007592"/>
    </source>
</evidence>
<keyword evidence="8" id="KW-1185">Reference proteome</keyword>
<dbReference type="RefSeq" id="WP_075133635.1">
    <property type="nucleotide sequence ID" value="NZ_MSIF01000006.1"/>
</dbReference>
<dbReference type="Pfam" id="PF00701">
    <property type="entry name" value="DHDPS"/>
    <property type="match status" value="1"/>
</dbReference>
<keyword evidence="3" id="KW-0704">Schiff base</keyword>
<dbReference type="InterPro" id="IPR020625">
    <property type="entry name" value="Schiff_base-form_aldolases_AS"/>
</dbReference>
<dbReference type="SMART" id="SM01130">
    <property type="entry name" value="DHDPS"/>
    <property type="match status" value="1"/>
</dbReference>
<evidence type="ECO:0000256" key="5">
    <source>
        <dbReference type="PIRSR" id="PIRSR001365-1"/>
    </source>
</evidence>
<feature type="active site" description="Proton donor/acceptor" evidence="5">
    <location>
        <position position="140"/>
    </location>
</feature>
<sequence>MRAGTDLLAGVTVPLVTPMDRDGTPSAPTATALLDALHRVGVRRLMLLGSNGEGPLVPTRALAPFVEGVTAHWRALGEGVVTVNVTAAGTADALDRAAIAAAAGADALVLSPPIYFHHRAGEIVDHYAALAGTGLPVIAYNAPRYSNPVTEAVLDGLLALDHVVGVKDSSGDLDWLRHLTGRAASRPGFAVSQGAETQLAAALDLGAHGVTPGVTNLAPGPALALCAAHAAGDRDAVALAQERITALTGLHGIRPGTPAVKEILARRSLCTPHVAAPLRRCTPDEGDRLQDFLSPHEDQLLHPTNGQQHG</sequence>
<dbReference type="InterPro" id="IPR013785">
    <property type="entry name" value="Aldolase_TIM"/>
</dbReference>
<dbReference type="PANTHER" id="PTHR12128">
    <property type="entry name" value="DIHYDRODIPICOLINATE SYNTHASE"/>
    <property type="match status" value="1"/>
</dbReference>
<dbReference type="OrthoDB" id="9778880at2"/>
<dbReference type="Gene3D" id="3.20.20.70">
    <property type="entry name" value="Aldolase class I"/>
    <property type="match status" value="1"/>
</dbReference>
<evidence type="ECO:0000313" key="7">
    <source>
        <dbReference type="EMBL" id="OLF10646.1"/>
    </source>
</evidence>
<dbReference type="SUPFAM" id="SSF51569">
    <property type="entry name" value="Aldolase"/>
    <property type="match status" value="1"/>
</dbReference>
<organism evidence="7 8">
    <name type="scientific">Actinophytocola xinjiangensis</name>
    <dbReference type="NCBI Taxonomy" id="485602"/>
    <lineage>
        <taxon>Bacteria</taxon>
        <taxon>Bacillati</taxon>
        <taxon>Actinomycetota</taxon>
        <taxon>Actinomycetes</taxon>
        <taxon>Pseudonocardiales</taxon>
        <taxon>Pseudonocardiaceae</taxon>
    </lineage>
</organism>
<dbReference type="EMBL" id="MSIF01000006">
    <property type="protein sequence ID" value="OLF10646.1"/>
    <property type="molecule type" value="Genomic_DNA"/>
</dbReference>
<evidence type="ECO:0000256" key="6">
    <source>
        <dbReference type="SAM" id="MobiDB-lite"/>
    </source>
</evidence>
<evidence type="ECO:0000256" key="3">
    <source>
        <dbReference type="ARBA" id="ARBA00023270"/>
    </source>
</evidence>
<name>A0A7Z0WM36_9PSEU</name>
<dbReference type="Proteomes" id="UP000185696">
    <property type="component" value="Unassembled WGS sequence"/>
</dbReference>
<evidence type="ECO:0000256" key="4">
    <source>
        <dbReference type="PIRNR" id="PIRNR001365"/>
    </source>
</evidence>
<evidence type="ECO:0000256" key="2">
    <source>
        <dbReference type="ARBA" id="ARBA00023239"/>
    </source>
</evidence>
<dbReference type="GO" id="GO:0044281">
    <property type="term" value="P:small molecule metabolic process"/>
    <property type="evidence" value="ECO:0007669"/>
    <property type="project" value="UniProtKB-ARBA"/>
</dbReference>
<dbReference type="InterPro" id="IPR002220">
    <property type="entry name" value="DapA-like"/>
</dbReference>
<keyword evidence="2 4" id="KW-0456">Lyase</keyword>
<feature type="compositionally biased region" description="Basic and acidic residues" evidence="6">
    <location>
        <begin position="286"/>
        <end position="300"/>
    </location>
</feature>
<feature type="region of interest" description="Disordered" evidence="6">
    <location>
        <begin position="286"/>
        <end position="310"/>
    </location>
</feature>
<evidence type="ECO:0008006" key="9">
    <source>
        <dbReference type="Google" id="ProtNLM"/>
    </source>
</evidence>
<gene>
    <name evidence="7" type="ORF">BLA60_15855</name>
</gene>
<comment type="similarity">
    <text evidence="1 4">Belongs to the DapA family.</text>
</comment>
<feature type="active site" description="Schiff-base intermediate with substrate" evidence="5">
    <location>
        <position position="167"/>
    </location>
</feature>
<protein>
    <recommendedName>
        <fullName evidence="9">4-hydroxy-tetrahydrodipicolinate synthase</fullName>
    </recommendedName>
</protein>
<accession>A0A7Z0WM36</accession>
<reference evidence="7 8" key="1">
    <citation type="submission" date="2016-12" db="EMBL/GenBank/DDBJ databases">
        <title>The draft genome sequence of Actinophytocola xinjiangensis.</title>
        <authorList>
            <person name="Wang W."/>
            <person name="Yuan L."/>
        </authorList>
    </citation>
    <scope>NUCLEOTIDE SEQUENCE [LARGE SCALE GENOMIC DNA]</scope>
    <source>
        <strain evidence="7 8">CGMCC 4.4663</strain>
    </source>
</reference>